<dbReference type="GO" id="GO:0005886">
    <property type="term" value="C:plasma membrane"/>
    <property type="evidence" value="ECO:0007669"/>
    <property type="project" value="UniProtKB-ARBA"/>
</dbReference>
<evidence type="ECO:0000313" key="6">
    <source>
        <dbReference type="EMBL" id="AEB06334.1"/>
    </source>
</evidence>
<keyword evidence="3 5" id="KW-1133">Transmembrane helix</keyword>
<accession>F2NAE8</accession>
<feature type="transmembrane region" description="Helical" evidence="5">
    <location>
        <begin position="250"/>
        <end position="267"/>
    </location>
</feature>
<dbReference type="KEGG" id="cgo:Corgl_0207"/>
<evidence type="ECO:0000256" key="4">
    <source>
        <dbReference type="ARBA" id="ARBA00023136"/>
    </source>
</evidence>
<keyword evidence="2 5" id="KW-0812">Transmembrane</keyword>
<feature type="transmembrane region" description="Helical" evidence="5">
    <location>
        <begin position="107"/>
        <end position="129"/>
    </location>
</feature>
<dbReference type="STRING" id="700015.Corgl_0207"/>
<dbReference type="HOGENOM" id="CLU_056469_2_2_11"/>
<evidence type="ECO:0000313" key="7">
    <source>
        <dbReference type="Proteomes" id="UP000006851"/>
    </source>
</evidence>
<evidence type="ECO:0000256" key="1">
    <source>
        <dbReference type="ARBA" id="ARBA00004141"/>
    </source>
</evidence>
<feature type="transmembrane region" description="Helical" evidence="5">
    <location>
        <begin position="26"/>
        <end position="58"/>
    </location>
</feature>
<dbReference type="Proteomes" id="UP000006851">
    <property type="component" value="Chromosome"/>
</dbReference>
<organism evidence="6 7">
    <name type="scientific">Coriobacterium glomerans (strain ATCC 49209 / DSM 20642 / JCM 10262 / PW2)</name>
    <dbReference type="NCBI Taxonomy" id="700015"/>
    <lineage>
        <taxon>Bacteria</taxon>
        <taxon>Bacillati</taxon>
        <taxon>Actinomycetota</taxon>
        <taxon>Coriobacteriia</taxon>
        <taxon>Coriobacteriales</taxon>
        <taxon>Coriobacteriaceae</taxon>
        <taxon>Coriobacterium</taxon>
    </lineage>
</organism>
<dbReference type="OrthoDB" id="92887at2"/>
<comment type="subcellular location">
    <subcellularLocation>
        <location evidence="1">Membrane</location>
        <topology evidence="1">Multi-pass membrane protein</topology>
    </subcellularLocation>
</comment>
<proteinExistence type="predicted"/>
<reference evidence="7" key="1">
    <citation type="journal article" date="2013" name="Stand. Genomic Sci.">
        <title>Complete genome sequence of Coriobacterium glomerans type strain (PW2(T)) from the midgut of Pyrrhocoris apterus L. (red soldier bug).</title>
        <authorList>
            <person name="Stackebrandt E."/>
            <person name="Zeytun A."/>
            <person name="Lapidus A."/>
            <person name="Nolan M."/>
            <person name="Lucas S."/>
            <person name="Hammon N."/>
            <person name="Deshpande S."/>
            <person name="Cheng J.F."/>
            <person name="Tapia R."/>
            <person name="Goodwin L.A."/>
            <person name="Pitluck S."/>
            <person name="Liolios K."/>
            <person name="Pagani I."/>
            <person name="Ivanova N."/>
            <person name="Mavromatis K."/>
            <person name="Mikhailova N."/>
            <person name="Huntemann M."/>
            <person name="Pati A."/>
            <person name="Chen A."/>
            <person name="Palaniappan K."/>
            <person name="Chang Y.J."/>
            <person name="Land M."/>
            <person name="Hauser L."/>
            <person name="Rohde M."/>
            <person name="Pukall R."/>
            <person name="Goker M."/>
            <person name="Detter J.C."/>
            <person name="Woyke T."/>
            <person name="Bristow J."/>
            <person name="Eisen J.A."/>
            <person name="Markowitz V."/>
            <person name="Hugenholtz P."/>
            <person name="Kyrpides N.C."/>
            <person name="Klenk H.P."/>
        </authorList>
    </citation>
    <scope>NUCLEOTIDE SEQUENCE</scope>
    <source>
        <strain evidence="7">ATCC 49209 / DSM 20642 / JCM 10262 / PW2</strain>
    </source>
</reference>
<name>F2NAE8_CORGP</name>
<evidence type="ECO:0000256" key="2">
    <source>
        <dbReference type="ARBA" id="ARBA00022692"/>
    </source>
</evidence>
<protein>
    <submittedName>
        <fullName evidence="6">Cobalt transport protein</fullName>
    </submittedName>
</protein>
<keyword evidence="7" id="KW-1185">Reference proteome</keyword>
<dbReference type="CDD" id="cd16914">
    <property type="entry name" value="EcfT"/>
    <property type="match status" value="1"/>
</dbReference>
<dbReference type="AlphaFoldDB" id="F2NAE8"/>
<dbReference type="Pfam" id="PF02361">
    <property type="entry name" value="CbiQ"/>
    <property type="match status" value="1"/>
</dbReference>
<sequence>MALRVDIGRYYSAVSPVHSMDPRVKLIFAIVFMASCLFISNGVTLLLAGILIASAIAAAHVPVGRLLAQLRPLVLFFVLTSVINLFFARTGDLLIVAGPIRIYSDGVSAAILYTMRLIFLLIAGSLLMFTTQPIVLTDAAERLLRPLERIGMPVSRTMFTLSIALRFVPTIAQEADDIITAQTARGADLENRSALGYVRSSIPLLVPLFAGALRHAENLGKAMDARCYLGGRDRTHYHVMRFDPRHDGSALGVLIIYIAALIAAGFFR</sequence>
<dbReference type="PANTHER" id="PTHR33514">
    <property type="entry name" value="PROTEIN ABCI12, CHLOROPLASTIC"/>
    <property type="match status" value="1"/>
</dbReference>
<evidence type="ECO:0000256" key="3">
    <source>
        <dbReference type="ARBA" id="ARBA00022989"/>
    </source>
</evidence>
<dbReference type="InterPro" id="IPR003339">
    <property type="entry name" value="ABC/ECF_trnsptr_transmembrane"/>
</dbReference>
<feature type="transmembrane region" description="Helical" evidence="5">
    <location>
        <begin position="70"/>
        <end position="87"/>
    </location>
</feature>
<dbReference type="EMBL" id="CP002628">
    <property type="protein sequence ID" value="AEB06334.1"/>
    <property type="molecule type" value="Genomic_DNA"/>
</dbReference>
<evidence type="ECO:0000256" key="5">
    <source>
        <dbReference type="SAM" id="Phobius"/>
    </source>
</evidence>
<gene>
    <name evidence="6" type="ordered locus">Corgl_0207</name>
</gene>
<dbReference type="PANTHER" id="PTHR33514:SF13">
    <property type="entry name" value="PROTEIN ABCI12, CHLOROPLASTIC"/>
    <property type="match status" value="1"/>
</dbReference>
<keyword evidence="4 5" id="KW-0472">Membrane</keyword>
<dbReference type="RefSeq" id="WP_013708077.1">
    <property type="nucleotide sequence ID" value="NC_015389.1"/>
</dbReference>
<dbReference type="eggNOG" id="COG0619">
    <property type="taxonomic scope" value="Bacteria"/>
</dbReference>